<dbReference type="Proteomes" id="UP001216638">
    <property type="component" value="Chromosome 3"/>
</dbReference>
<name>A0AAF0DUZ9_9BASI</name>
<evidence type="ECO:0000259" key="2">
    <source>
        <dbReference type="Pfam" id="PF08302"/>
    </source>
</evidence>
<keyword evidence="5" id="KW-0436">Ligase</keyword>
<proteinExistence type="predicted"/>
<feature type="domain" description="T4 RNA ligase 1-like N-terminal" evidence="4">
    <location>
        <begin position="71"/>
        <end position="316"/>
    </location>
</feature>
<dbReference type="EC" id="6.5.1.3" evidence="5"/>
<dbReference type="PANTHER" id="PTHR32004:SF1">
    <property type="entry name" value="TRNA LIGASE"/>
    <property type="match status" value="1"/>
</dbReference>
<evidence type="ECO:0000313" key="6">
    <source>
        <dbReference type="Proteomes" id="UP001216638"/>
    </source>
</evidence>
<dbReference type="SUPFAM" id="SSF52540">
    <property type="entry name" value="P-loop containing nucleoside triphosphate hydrolases"/>
    <property type="match status" value="1"/>
</dbReference>
<organism evidence="5 6">
    <name type="scientific">Malassezia brasiliensis</name>
    <dbReference type="NCBI Taxonomy" id="1821822"/>
    <lineage>
        <taxon>Eukaryota</taxon>
        <taxon>Fungi</taxon>
        <taxon>Dikarya</taxon>
        <taxon>Basidiomycota</taxon>
        <taxon>Ustilaginomycotina</taxon>
        <taxon>Malasseziomycetes</taxon>
        <taxon>Malasseziales</taxon>
        <taxon>Malasseziaceae</taxon>
        <taxon>Malassezia</taxon>
    </lineage>
</organism>
<feature type="region of interest" description="Disordered" evidence="1">
    <location>
        <begin position="382"/>
        <end position="414"/>
    </location>
</feature>
<feature type="compositionally biased region" description="Basic residues" evidence="1">
    <location>
        <begin position="384"/>
        <end position="394"/>
    </location>
</feature>
<gene>
    <name evidence="5" type="primary">trl1</name>
    <name evidence="5" type="ORF">MBRA1_002917</name>
</gene>
<dbReference type="GO" id="GO:0006388">
    <property type="term" value="P:tRNA splicing, via endonucleolytic cleavage and ligation"/>
    <property type="evidence" value="ECO:0007669"/>
    <property type="project" value="InterPro"/>
</dbReference>
<accession>A0AAF0DUZ9</accession>
<dbReference type="GO" id="GO:0005634">
    <property type="term" value="C:nucleus"/>
    <property type="evidence" value="ECO:0007669"/>
    <property type="project" value="TreeGrafter"/>
</dbReference>
<dbReference type="PANTHER" id="PTHR32004">
    <property type="entry name" value="TRNA LIGASE"/>
    <property type="match status" value="1"/>
</dbReference>
<dbReference type="Gene3D" id="3.40.50.300">
    <property type="entry name" value="P-loop containing nucleotide triphosphate hydrolases"/>
    <property type="match status" value="1"/>
</dbReference>
<reference evidence="5" key="1">
    <citation type="submission" date="2023-03" db="EMBL/GenBank/DDBJ databases">
        <title>Mating type loci evolution in Malassezia.</title>
        <authorList>
            <person name="Coelho M.A."/>
        </authorList>
    </citation>
    <scope>NUCLEOTIDE SEQUENCE</scope>
    <source>
        <strain evidence="5">CBS 14135</strain>
    </source>
</reference>
<feature type="domain" description="tRNA ligase kinase" evidence="3">
    <location>
        <begin position="498"/>
        <end position="653"/>
    </location>
</feature>
<sequence>MGTVRGADAGVDSFVASLHATAQAESSKPLMRATLYTVDAADGPHSLLSWRTQEYAYRQFSQDKDELPTLARGLFTERFETPDGPHERIVVRGYDKFFNVGELGWTRPEAIAAASEGPYTVSYKENGCIIFVAALTPTELVITSKHAIAGRDDDEERVSHSAMGRTWLERHLERSGKTQADLAADLWRRNETAVLELCDDAFEEHVLAYTPERSGLHMHGLNANTVDFATRPMDEVRTFAESYGFLPVRFHTFATLAEVDAFAAEVGKTGSLHGEPIEGFVVRTTMPKTLAGNAPRPPYAPGQVWFYKVKFDEPYLMYRDWRELTRTILKEHDTWRAQNPLVDAMERTTLDEAPAQDDTPDPAVVQAQQDFAAGRISKSELKRVQAKTKRKQQAKNKTDRAAGNARPTPPTPRSLRKETWLYAQWCFDLLYGNPEKQIAAQPELFAGFAQGHGIIALREKFLAYLATPAGQAALAATGGRGGPARDLRADDRPFAKTLIVPIAVPGCGKTALGVALAQLFGWAHVQSDDVTTKRTGPAFLSNVQKALDTHDVVIADRNNHLRKHRDEIVDLVRRVSGPQKNGQPGPRVRLVALAWRLDGMSHAAVQHVCAARIVDRGDRHQCLRVEDRNAPFQYDAILTRFLKEIQSFQAQASGEGTVGASDDQFSDAIWMELDASLDAALQHVLERLCPLLALPMPSDAERARALDAARTYAPTTKKALPDVAREDPTKVHPTSYIGVFVHVHVLDFVLQQLAMVPEAVRAQAMPLIEAMRRNGRVMNRQHVTLVHRSDQEDGAVALWDQLYPIAIGNVVDRPMFTLHVAALCWNDDVMALEIDRLRSDALPDVTEDVLRRRQRTAHITVGTRDGSVQAYEARHLFTGDPHVHRAELQVRDLPGVLGFHSNPK</sequence>
<dbReference type="InterPro" id="IPR015965">
    <property type="entry name" value="tRNA_lig_PDEase"/>
</dbReference>
<dbReference type="AlphaFoldDB" id="A0AAF0DUZ9"/>
<dbReference type="GO" id="GO:0005524">
    <property type="term" value="F:ATP binding"/>
    <property type="evidence" value="ECO:0007669"/>
    <property type="project" value="InterPro"/>
</dbReference>
<evidence type="ECO:0000313" key="5">
    <source>
        <dbReference type="EMBL" id="WFC96261.1"/>
    </source>
</evidence>
<evidence type="ECO:0000256" key="1">
    <source>
        <dbReference type="SAM" id="MobiDB-lite"/>
    </source>
</evidence>
<protein>
    <submittedName>
        <fullName evidence="5">RNA ligase (ATP)</fullName>
        <ecNumber evidence="5">6.5.1.3</ecNumber>
    </submittedName>
</protein>
<dbReference type="InterPro" id="IPR019039">
    <property type="entry name" value="T4-Rnl1-like_N"/>
</dbReference>
<dbReference type="GO" id="GO:0003972">
    <property type="term" value="F:RNA ligase (ATP) activity"/>
    <property type="evidence" value="ECO:0007669"/>
    <property type="project" value="UniProtKB-EC"/>
</dbReference>
<dbReference type="EMBL" id="CP119953">
    <property type="protein sequence ID" value="WFC96261.1"/>
    <property type="molecule type" value="Genomic_DNA"/>
</dbReference>
<dbReference type="Pfam" id="PF08303">
    <property type="entry name" value="tRNA_lig_kinase"/>
    <property type="match status" value="1"/>
</dbReference>
<evidence type="ECO:0000259" key="3">
    <source>
        <dbReference type="Pfam" id="PF08303"/>
    </source>
</evidence>
<keyword evidence="6" id="KW-1185">Reference proteome</keyword>
<dbReference type="InterPro" id="IPR015966">
    <property type="entry name" value="tRNA_lig_kin_fungi"/>
</dbReference>
<dbReference type="InterPro" id="IPR027417">
    <property type="entry name" value="P-loop_NTPase"/>
</dbReference>
<evidence type="ECO:0000259" key="4">
    <source>
        <dbReference type="Pfam" id="PF09511"/>
    </source>
</evidence>
<feature type="domain" description="tRNA ligase phosphodiesterase" evidence="2">
    <location>
        <begin position="685"/>
        <end position="877"/>
    </location>
</feature>
<dbReference type="Pfam" id="PF09511">
    <property type="entry name" value="RNA_lig_T4_1"/>
    <property type="match status" value="1"/>
</dbReference>
<dbReference type="Pfam" id="PF08302">
    <property type="entry name" value="tRNA_lig_CPD"/>
    <property type="match status" value="1"/>
</dbReference>